<accession>A0AAW2ZAL7</accession>
<dbReference type="InterPro" id="IPR050403">
    <property type="entry name" value="Myosin_RLC"/>
</dbReference>
<dbReference type="SUPFAM" id="SSF47473">
    <property type="entry name" value="EF-hand"/>
    <property type="match status" value="1"/>
</dbReference>
<organism evidence="4 5">
    <name type="scientific">Acrasis kona</name>
    <dbReference type="NCBI Taxonomy" id="1008807"/>
    <lineage>
        <taxon>Eukaryota</taxon>
        <taxon>Discoba</taxon>
        <taxon>Heterolobosea</taxon>
        <taxon>Tetramitia</taxon>
        <taxon>Eutetramitia</taxon>
        <taxon>Acrasidae</taxon>
        <taxon>Acrasis</taxon>
    </lineage>
</organism>
<proteinExistence type="predicted"/>
<name>A0AAW2ZAL7_9EUKA</name>
<dbReference type="Proteomes" id="UP001431209">
    <property type="component" value="Unassembled WGS sequence"/>
</dbReference>
<dbReference type="SMART" id="SM00054">
    <property type="entry name" value="EFh"/>
    <property type="match status" value="3"/>
</dbReference>
<feature type="domain" description="EF-hand" evidence="3">
    <location>
        <begin position="124"/>
        <end position="159"/>
    </location>
</feature>
<dbReference type="AlphaFoldDB" id="A0AAW2ZAL7"/>
<gene>
    <name evidence="4" type="ORF">AKO1_001835</name>
</gene>
<dbReference type="PANTHER" id="PTHR23049">
    <property type="entry name" value="MYOSIN REGULATORY LIGHT CHAIN 2"/>
    <property type="match status" value="1"/>
</dbReference>
<dbReference type="InterPro" id="IPR002048">
    <property type="entry name" value="EF_hand_dom"/>
</dbReference>
<protein>
    <submittedName>
        <fullName evidence="4">Calmodulin</fullName>
    </submittedName>
</protein>
<dbReference type="FunFam" id="1.10.238.10:FF:000527">
    <property type="entry name" value="Calmodulin-3"/>
    <property type="match status" value="1"/>
</dbReference>
<feature type="domain" description="EF-hand" evidence="3">
    <location>
        <begin position="51"/>
        <end position="86"/>
    </location>
</feature>
<keyword evidence="5" id="KW-1185">Reference proteome</keyword>
<evidence type="ECO:0000256" key="2">
    <source>
        <dbReference type="ARBA" id="ARBA00022837"/>
    </source>
</evidence>
<sequence length="195" mass="22140">MTCWLLYPQPVKIVIDIESDNLVDGLTFFLSIDQPSKYYSKQNHDSSLSQNQVKEYKEFFGYCDKDQDGKVSREDLENTLLTLGIRKTAGEIRDMIDECDPTRSGHIEFTTFLTVLSGKLQNTDREEVVRESFLSFDPSKKGYIPAGELKKALTTWGSKPLTQEEWALMLKEIGAKEGGPFEYDKLLASLYGKSA</sequence>
<dbReference type="EMBL" id="JAOPGA020001203">
    <property type="protein sequence ID" value="KAL0486181.1"/>
    <property type="molecule type" value="Genomic_DNA"/>
</dbReference>
<comment type="caution">
    <text evidence="4">The sequence shown here is derived from an EMBL/GenBank/DDBJ whole genome shotgun (WGS) entry which is preliminary data.</text>
</comment>
<keyword evidence="1" id="KW-0677">Repeat</keyword>
<evidence type="ECO:0000313" key="4">
    <source>
        <dbReference type="EMBL" id="KAL0486181.1"/>
    </source>
</evidence>
<dbReference type="PROSITE" id="PS50222">
    <property type="entry name" value="EF_HAND_2"/>
    <property type="match status" value="2"/>
</dbReference>
<dbReference type="GO" id="GO:0005509">
    <property type="term" value="F:calcium ion binding"/>
    <property type="evidence" value="ECO:0007669"/>
    <property type="project" value="InterPro"/>
</dbReference>
<evidence type="ECO:0000256" key="1">
    <source>
        <dbReference type="ARBA" id="ARBA00022737"/>
    </source>
</evidence>
<dbReference type="InterPro" id="IPR011992">
    <property type="entry name" value="EF-hand-dom_pair"/>
</dbReference>
<evidence type="ECO:0000313" key="5">
    <source>
        <dbReference type="Proteomes" id="UP001431209"/>
    </source>
</evidence>
<reference evidence="4 5" key="1">
    <citation type="submission" date="2024-03" db="EMBL/GenBank/DDBJ databases">
        <title>The Acrasis kona genome and developmental transcriptomes reveal deep origins of eukaryotic multicellular pathways.</title>
        <authorList>
            <person name="Sheikh S."/>
            <person name="Fu C.-J."/>
            <person name="Brown M.W."/>
            <person name="Baldauf S.L."/>
        </authorList>
    </citation>
    <scope>NUCLEOTIDE SEQUENCE [LARGE SCALE GENOMIC DNA]</scope>
    <source>
        <strain evidence="4 5">ATCC MYA-3509</strain>
    </source>
</reference>
<dbReference type="PROSITE" id="PS00018">
    <property type="entry name" value="EF_HAND_1"/>
    <property type="match status" value="1"/>
</dbReference>
<dbReference type="Gene3D" id="1.10.238.10">
    <property type="entry name" value="EF-hand"/>
    <property type="match status" value="1"/>
</dbReference>
<dbReference type="CDD" id="cd00051">
    <property type="entry name" value="EFh"/>
    <property type="match status" value="1"/>
</dbReference>
<dbReference type="Pfam" id="PF13499">
    <property type="entry name" value="EF-hand_7"/>
    <property type="match status" value="1"/>
</dbReference>
<evidence type="ECO:0000259" key="3">
    <source>
        <dbReference type="PROSITE" id="PS50222"/>
    </source>
</evidence>
<dbReference type="InterPro" id="IPR018247">
    <property type="entry name" value="EF_Hand_1_Ca_BS"/>
</dbReference>
<keyword evidence="2" id="KW-0106">Calcium</keyword>